<organism evidence="4 5">
    <name type="scientific">Listeria aquatica</name>
    <dbReference type="NCBI Taxonomy" id="1494960"/>
    <lineage>
        <taxon>Bacteria</taxon>
        <taxon>Bacillati</taxon>
        <taxon>Bacillota</taxon>
        <taxon>Bacilli</taxon>
        <taxon>Bacillales</taxon>
        <taxon>Listeriaceae</taxon>
        <taxon>Listeria</taxon>
    </lineage>
</organism>
<dbReference type="RefSeq" id="WP_185373765.1">
    <property type="nucleotide sequence ID" value="NZ_JAARRM010000002.1"/>
</dbReference>
<proteinExistence type="predicted"/>
<dbReference type="EMBL" id="JAARRM010000002">
    <property type="protein sequence ID" value="MBC1521702.1"/>
    <property type="molecule type" value="Genomic_DNA"/>
</dbReference>
<keyword evidence="2" id="KW-0732">Signal</keyword>
<name>A0A841ZQI6_9LIST</name>
<dbReference type="AlphaFoldDB" id="A0A841ZQI6"/>
<comment type="caution">
    <text evidence="4">The sequence shown here is derived from an EMBL/GenBank/DDBJ whole genome shotgun (WGS) entry which is preliminary data.</text>
</comment>
<dbReference type="Proteomes" id="UP000559885">
    <property type="component" value="Unassembled WGS sequence"/>
</dbReference>
<sequence length="262" mass="27922">MKLHKWIGMGSTAGMIFAIPVSAFAADGAEYQSNGVVQFVPSTGITKPMNPDDPQGETITPVDPTTPEGLAEPGTSGPLSIDFASSIDFGTNEITARDETYYAKAQKFNQVDGSTGWTSNFVQVSDHRGTNLGWMLTVKQEGQFSNPDTQNKELVGEQIKFTDSQVVSNAEGMQAPDAKDIIFDPAGAESTVMSAQIHKGSGSWIDKWGSVAEEPATEGSGAEATKVNKAISLFIPGKSAKDAVHYKTKLTWKLSDVPGNDK</sequence>
<gene>
    <name evidence="4" type="ORF">HB912_08585</name>
</gene>
<feature type="chain" id="PRO_5032558082" evidence="2">
    <location>
        <begin position="26"/>
        <end position="262"/>
    </location>
</feature>
<evidence type="ECO:0000259" key="3">
    <source>
        <dbReference type="Pfam" id="PF13731"/>
    </source>
</evidence>
<evidence type="ECO:0000256" key="1">
    <source>
        <dbReference type="SAM" id="MobiDB-lite"/>
    </source>
</evidence>
<evidence type="ECO:0000313" key="5">
    <source>
        <dbReference type="Proteomes" id="UP000559885"/>
    </source>
</evidence>
<reference evidence="4 5" key="1">
    <citation type="submission" date="2020-03" db="EMBL/GenBank/DDBJ databases">
        <title>Soil Listeria distribution.</title>
        <authorList>
            <person name="Liao J."/>
            <person name="Wiedmann M."/>
        </authorList>
    </citation>
    <scope>NUCLEOTIDE SEQUENCE [LARGE SCALE GENOMIC DNA]</scope>
    <source>
        <strain evidence="4 5">FSL L7-1507</strain>
    </source>
</reference>
<protein>
    <submittedName>
        <fullName evidence="4">WxL domain-containing protein</fullName>
    </submittedName>
</protein>
<evidence type="ECO:0000256" key="2">
    <source>
        <dbReference type="SAM" id="SignalP"/>
    </source>
</evidence>
<accession>A0A841ZQI6</accession>
<dbReference type="InterPro" id="IPR027994">
    <property type="entry name" value="WxL_dom"/>
</dbReference>
<dbReference type="Pfam" id="PF13731">
    <property type="entry name" value="WxL"/>
    <property type="match status" value="1"/>
</dbReference>
<feature type="signal peptide" evidence="2">
    <location>
        <begin position="1"/>
        <end position="25"/>
    </location>
</feature>
<evidence type="ECO:0000313" key="4">
    <source>
        <dbReference type="EMBL" id="MBC1521702.1"/>
    </source>
</evidence>
<feature type="domain" description="WxL" evidence="3">
    <location>
        <begin position="28"/>
        <end position="258"/>
    </location>
</feature>
<feature type="region of interest" description="Disordered" evidence="1">
    <location>
        <begin position="43"/>
        <end position="74"/>
    </location>
</feature>